<dbReference type="Pfam" id="PF00069">
    <property type="entry name" value="Pkinase"/>
    <property type="match status" value="1"/>
</dbReference>
<reference evidence="4" key="1">
    <citation type="submission" date="2016-06" db="UniProtKB">
        <authorList>
            <consortium name="WormBaseParasite"/>
        </authorList>
    </citation>
    <scope>IDENTIFICATION</scope>
</reference>
<dbReference type="InterPro" id="IPR000719">
    <property type="entry name" value="Prot_kinase_dom"/>
</dbReference>
<gene>
    <name evidence="2" type="ORF">GPUH_LOCUS9971</name>
</gene>
<dbReference type="WBParaSite" id="GPUH_0000998501-mRNA-1">
    <property type="protein sequence ID" value="GPUH_0000998501-mRNA-1"/>
    <property type="gene ID" value="GPUH_0000998501"/>
</dbReference>
<accession>A0A183DMN3</accession>
<dbReference type="SUPFAM" id="SSF56112">
    <property type="entry name" value="Protein kinase-like (PK-like)"/>
    <property type="match status" value="1"/>
</dbReference>
<feature type="domain" description="Protein kinase" evidence="1">
    <location>
        <begin position="1"/>
        <end position="68"/>
    </location>
</feature>
<sequence length="68" mass="7727">MMQILQGSSKGVLKLGDFGFAKQGLEDESKPLKTACYTYLYVPPEILRRVSYDKSCDMWSLGVLMYIL</sequence>
<dbReference type="PANTHER" id="PTHR24347">
    <property type="entry name" value="SERINE/THREONINE-PROTEIN KINASE"/>
    <property type="match status" value="1"/>
</dbReference>
<dbReference type="AlphaFoldDB" id="A0A183DMN3"/>
<evidence type="ECO:0000313" key="2">
    <source>
        <dbReference type="EMBL" id="VDK80085.1"/>
    </source>
</evidence>
<dbReference type="Gene3D" id="1.10.510.10">
    <property type="entry name" value="Transferase(Phosphotransferase) domain 1"/>
    <property type="match status" value="1"/>
</dbReference>
<dbReference type="OrthoDB" id="40902at2759"/>
<dbReference type="GO" id="GO:0004672">
    <property type="term" value="F:protein kinase activity"/>
    <property type="evidence" value="ECO:0007669"/>
    <property type="project" value="InterPro"/>
</dbReference>
<organism evidence="4">
    <name type="scientific">Gongylonema pulchrum</name>
    <dbReference type="NCBI Taxonomy" id="637853"/>
    <lineage>
        <taxon>Eukaryota</taxon>
        <taxon>Metazoa</taxon>
        <taxon>Ecdysozoa</taxon>
        <taxon>Nematoda</taxon>
        <taxon>Chromadorea</taxon>
        <taxon>Rhabditida</taxon>
        <taxon>Spirurina</taxon>
        <taxon>Spiruromorpha</taxon>
        <taxon>Spiruroidea</taxon>
        <taxon>Gongylonematidae</taxon>
        <taxon>Gongylonema</taxon>
    </lineage>
</organism>
<proteinExistence type="predicted"/>
<evidence type="ECO:0000313" key="3">
    <source>
        <dbReference type="Proteomes" id="UP000271098"/>
    </source>
</evidence>
<dbReference type="GO" id="GO:0005524">
    <property type="term" value="F:ATP binding"/>
    <property type="evidence" value="ECO:0007669"/>
    <property type="project" value="InterPro"/>
</dbReference>
<evidence type="ECO:0000313" key="4">
    <source>
        <dbReference type="WBParaSite" id="GPUH_0000998501-mRNA-1"/>
    </source>
</evidence>
<dbReference type="EMBL" id="UYRT01035324">
    <property type="protein sequence ID" value="VDK80085.1"/>
    <property type="molecule type" value="Genomic_DNA"/>
</dbReference>
<keyword evidence="3" id="KW-1185">Reference proteome</keyword>
<dbReference type="PROSITE" id="PS50011">
    <property type="entry name" value="PROTEIN_KINASE_DOM"/>
    <property type="match status" value="1"/>
</dbReference>
<dbReference type="InterPro" id="IPR011009">
    <property type="entry name" value="Kinase-like_dom_sf"/>
</dbReference>
<reference evidence="2 3" key="2">
    <citation type="submission" date="2018-11" db="EMBL/GenBank/DDBJ databases">
        <authorList>
            <consortium name="Pathogen Informatics"/>
        </authorList>
    </citation>
    <scope>NUCLEOTIDE SEQUENCE [LARGE SCALE GENOMIC DNA]</scope>
</reference>
<protein>
    <submittedName>
        <fullName evidence="4">Protein kinase domain-containing protein</fullName>
    </submittedName>
</protein>
<evidence type="ECO:0000259" key="1">
    <source>
        <dbReference type="PROSITE" id="PS50011"/>
    </source>
</evidence>
<name>A0A183DMN3_9BILA</name>
<dbReference type="Proteomes" id="UP000271098">
    <property type="component" value="Unassembled WGS sequence"/>
</dbReference>